<proteinExistence type="predicted"/>
<comment type="caution">
    <text evidence="2">The sequence shown here is derived from an EMBL/GenBank/DDBJ whole genome shotgun (WGS) entry which is preliminary data.</text>
</comment>
<sequence>MAIPAVKPSPSPNHHGIHSLEQHPTDGPLSRGDNPLPHTSKYGKAIETRLSGTLSFVLDLRSWVRDLLSELLKEFKSCKEDMISGVFVVCIVYGTS</sequence>
<reference evidence="2 3" key="1">
    <citation type="submission" date="2021-06" db="EMBL/GenBank/DDBJ databases">
        <title>Caerostris extrusa draft genome.</title>
        <authorList>
            <person name="Kono N."/>
            <person name="Arakawa K."/>
        </authorList>
    </citation>
    <scope>NUCLEOTIDE SEQUENCE [LARGE SCALE GENOMIC DNA]</scope>
</reference>
<evidence type="ECO:0000313" key="2">
    <source>
        <dbReference type="EMBL" id="GIY97748.1"/>
    </source>
</evidence>
<accession>A0AAV4XTV2</accession>
<keyword evidence="3" id="KW-1185">Reference proteome</keyword>
<dbReference type="EMBL" id="BPLR01018209">
    <property type="protein sequence ID" value="GIY97748.1"/>
    <property type="molecule type" value="Genomic_DNA"/>
</dbReference>
<organism evidence="2 3">
    <name type="scientific">Caerostris extrusa</name>
    <name type="common">Bark spider</name>
    <name type="synonym">Caerostris bankana</name>
    <dbReference type="NCBI Taxonomy" id="172846"/>
    <lineage>
        <taxon>Eukaryota</taxon>
        <taxon>Metazoa</taxon>
        <taxon>Ecdysozoa</taxon>
        <taxon>Arthropoda</taxon>
        <taxon>Chelicerata</taxon>
        <taxon>Arachnida</taxon>
        <taxon>Araneae</taxon>
        <taxon>Araneomorphae</taxon>
        <taxon>Entelegynae</taxon>
        <taxon>Araneoidea</taxon>
        <taxon>Araneidae</taxon>
        <taxon>Caerostris</taxon>
    </lineage>
</organism>
<feature type="region of interest" description="Disordered" evidence="1">
    <location>
        <begin position="1"/>
        <end position="42"/>
    </location>
</feature>
<protein>
    <submittedName>
        <fullName evidence="2">Uncharacterized protein</fullName>
    </submittedName>
</protein>
<dbReference type="AlphaFoldDB" id="A0AAV4XTV2"/>
<gene>
    <name evidence="2" type="ORF">CEXT_66531</name>
</gene>
<dbReference type="Proteomes" id="UP001054945">
    <property type="component" value="Unassembled WGS sequence"/>
</dbReference>
<name>A0AAV4XTV2_CAEEX</name>
<evidence type="ECO:0000256" key="1">
    <source>
        <dbReference type="SAM" id="MobiDB-lite"/>
    </source>
</evidence>
<evidence type="ECO:0000313" key="3">
    <source>
        <dbReference type="Proteomes" id="UP001054945"/>
    </source>
</evidence>